<protein>
    <recommendedName>
        <fullName evidence="2 8">Carbonic anhydrase</fullName>
        <ecNumber evidence="2 8">4.2.1.1</ecNumber>
    </recommendedName>
    <alternativeName>
        <fullName evidence="8">Carbonate dehydratase</fullName>
    </alternativeName>
</protein>
<comment type="catalytic activity">
    <reaction evidence="6 8">
        <text>hydrogencarbonate + H(+) = CO2 + H2O</text>
        <dbReference type="Rhea" id="RHEA:10748"/>
        <dbReference type="ChEBI" id="CHEBI:15377"/>
        <dbReference type="ChEBI" id="CHEBI:15378"/>
        <dbReference type="ChEBI" id="CHEBI:16526"/>
        <dbReference type="ChEBI" id="CHEBI:17544"/>
        <dbReference type="EC" id="4.2.1.1"/>
    </reaction>
</comment>
<dbReference type="STRING" id="197461.A3843_09980"/>
<evidence type="ECO:0000256" key="5">
    <source>
        <dbReference type="ARBA" id="ARBA00023239"/>
    </source>
</evidence>
<comment type="cofactor">
    <cofactor evidence="7">
        <name>Zn(2+)</name>
        <dbReference type="ChEBI" id="CHEBI:29105"/>
    </cofactor>
    <text evidence="7">Binds 1 zinc ion per subunit.</text>
</comment>
<dbReference type="SUPFAM" id="SSF53056">
    <property type="entry name" value="beta-carbonic anhydrase, cab"/>
    <property type="match status" value="1"/>
</dbReference>
<evidence type="ECO:0000256" key="6">
    <source>
        <dbReference type="ARBA" id="ARBA00048348"/>
    </source>
</evidence>
<reference evidence="9 10" key="1">
    <citation type="submission" date="2016-03" db="EMBL/GenBank/DDBJ databases">
        <title>Genome sequence of Nesiotobacter sp. nov., a moderately halophilic alphaproteobacterium isolated from the Yellow Sea, China.</title>
        <authorList>
            <person name="Zhang G."/>
            <person name="Zhang R."/>
        </authorList>
    </citation>
    <scope>NUCLEOTIDE SEQUENCE [LARGE SCALE GENOMIC DNA]</scope>
    <source>
        <strain evidence="9 10">WB1-6</strain>
    </source>
</reference>
<gene>
    <name evidence="9" type="ORF">A3843_09980</name>
</gene>
<keyword evidence="10" id="KW-1185">Reference proteome</keyword>
<dbReference type="InterPro" id="IPR015892">
    <property type="entry name" value="Carbonic_anhydrase_CS"/>
</dbReference>
<accession>A0A1U7JGQ6</accession>
<dbReference type="InterPro" id="IPR045066">
    <property type="entry name" value="Beta_CA_cladeB"/>
</dbReference>
<name>A0A1U7JGQ6_9HYPH</name>
<keyword evidence="3 7" id="KW-0479">Metal-binding</keyword>
<keyword evidence="4 7" id="KW-0862">Zinc</keyword>
<comment type="function">
    <text evidence="8">Reversible hydration of carbon dioxide.</text>
</comment>
<evidence type="ECO:0000256" key="7">
    <source>
        <dbReference type="PIRSR" id="PIRSR601765-1"/>
    </source>
</evidence>
<dbReference type="Proteomes" id="UP000185783">
    <property type="component" value="Unassembled WGS sequence"/>
</dbReference>
<dbReference type="CDD" id="cd00884">
    <property type="entry name" value="beta_CA_cladeB"/>
    <property type="match status" value="1"/>
</dbReference>
<dbReference type="GO" id="GO:0008270">
    <property type="term" value="F:zinc ion binding"/>
    <property type="evidence" value="ECO:0007669"/>
    <property type="project" value="UniProtKB-UniRule"/>
</dbReference>
<dbReference type="PANTHER" id="PTHR11002:SF76">
    <property type="entry name" value="CARBONIC ANHYDRASE"/>
    <property type="match status" value="1"/>
</dbReference>
<evidence type="ECO:0000256" key="2">
    <source>
        <dbReference type="ARBA" id="ARBA00012925"/>
    </source>
</evidence>
<sequence length="221" mass="24083">MKDFPKDLLAGYGRFRDKTYPGLREQYNALAIYGQDPKVMVISCCDSRVSPEGIFNAGPGELFVVRNVANLVPGFEDDLGTHGTSAAIEYAVTGLEVQHIVVLGHCKCGGVQAFRARGIASGTPGQFLGPWIKLLEPAAIELACNPVEPNEDPQLGMEYAGIRQSLKNLRTFPFIEKRLADKHLQLHGAWFDIGAGELRVMDKQTSKFIPAVELLPGLSVS</sequence>
<organism evidence="9 10">
    <name type="scientific">Pseudovibrio exalbescens</name>
    <dbReference type="NCBI Taxonomy" id="197461"/>
    <lineage>
        <taxon>Bacteria</taxon>
        <taxon>Pseudomonadati</taxon>
        <taxon>Pseudomonadota</taxon>
        <taxon>Alphaproteobacteria</taxon>
        <taxon>Hyphomicrobiales</taxon>
        <taxon>Stappiaceae</taxon>
        <taxon>Pseudovibrio</taxon>
    </lineage>
</organism>
<dbReference type="InterPro" id="IPR036874">
    <property type="entry name" value="Carbonic_anhydrase_sf"/>
</dbReference>
<dbReference type="EC" id="4.2.1.1" evidence="2 8"/>
<dbReference type="PANTHER" id="PTHR11002">
    <property type="entry name" value="CARBONIC ANHYDRASE"/>
    <property type="match status" value="1"/>
</dbReference>
<comment type="similarity">
    <text evidence="1 8">Belongs to the beta-class carbonic anhydrase family.</text>
</comment>
<proteinExistence type="inferred from homology"/>
<evidence type="ECO:0000256" key="3">
    <source>
        <dbReference type="ARBA" id="ARBA00022723"/>
    </source>
</evidence>
<evidence type="ECO:0000256" key="8">
    <source>
        <dbReference type="RuleBase" id="RU003956"/>
    </source>
</evidence>
<dbReference type="InterPro" id="IPR001765">
    <property type="entry name" value="Carbonic_anhydrase"/>
</dbReference>
<evidence type="ECO:0000313" key="10">
    <source>
        <dbReference type="Proteomes" id="UP000185783"/>
    </source>
</evidence>
<feature type="binding site" evidence="7">
    <location>
        <position position="44"/>
    </location>
    <ligand>
        <name>Zn(2+)</name>
        <dbReference type="ChEBI" id="CHEBI:29105"/>
    </ligand>
</feature>
<dbReference type="Pfam" id="PF00484">
    <property type="entry name" value="Pro_CA"/>
    <property type="match status" value="1"/>
</dbReference>
<dbReference type="EMBL" id="LVVZ01000015">
    <property type="protein sequence ID" value="OKL43919.1"/>
    <property type="molecule type" value="Genomic_DNA"/>
</dbReference>
<comment type="caution">
    <text evidence="9">The sequence shown here is derived from an EMBL/GenBank/DDBJ whole genome shotgun (WGS) entry which is preliminary data.</text>
</comment>
<dbReference type="GO" id="GO:0004089">
    <property type="term" value="F:carbonate dehydratase activity"/>
    <property type="evidence" value="ECO:0007669"/>
    <property type="project" value="UniProtKB-UniRule"/>
</dbReference>
<dbReference type="GO" id="GO:0015976">
    <property type="term" value="P:carbon utilization"/>
    <property type="evidence" value="ECO:0007669"/>
    <property type="project" value="InterPro"/>
</dbReference>
<dbReference type="Gene3D" id="3.40.1050.10">
    <property type="entry name" value="Carbonic anhydrase"/>
    <property type="match status" value="1"/>
</dbReference>
<keyword evidence="5 8" id="KW-0456">Lyase</keyword>
<dbReference type="OrthoDB" id="9797527at2"/>
<dbReference type="AlphaFoldDB" id="A0A1U7JGQ6"/>
<dbReference type="SMART" id="SM00947">
    <property type="entry name" value="Pro_CA"/>
    <property type="match status" value="1"/>
</dbReference>
<dbReference type="RefSeq" id="WP_036488997.1">
    <property type="nucleotide sequence ID" value="NZ_LVVZ01000015.1"/>
</dbReference>
<evidence type="ECO:0000313" key="9">
    <source>
        <dbReference type="EMBL" id="OKL43919.1"/>
    </source>
</evidence>
<feature type="binding site" evidence="7">
    <location>
        <position position="46"/>
    </location>
    <ligand>
        <name>Zn(2+)</name>
        <dbReference type="ChEBI" id="CHEBI:29105"/>
    </ligand>
</feature>
<dbReference type="PROSITE" id="PS00705">
    <property type="entry name" value="PROK_CO2_ANHYDRASE_2"/>
    <property type="match status" value="1"/>
</dbReference>
<evidence type="ECO:0000256" key="4">
    <source>
        <dbReference type="ARBA" id="ARBA00022833"/>
    </source>
</evidence>
<feature type="binding site" evidence="7">
    <location>
        <position position="108"/>
    </location>
    <ligand>
        <name>Zn(2+)</name>
        <dbReference type="ChEBI" id="CHEBI:29105"/>
    </ligand>
</feature>
<evidence type="ECO:0000256" key="1">
    <source>
        <dbReference type="ARBA" id="ARBA00006217"/>
    </source>
</evidence>
<feature type="binding site" evidence="7">
    <location>
        <position position="105"/>
    </location>
    <ligand>
        <name>Zn(2+)</name>
        <dbReference type="ChEBI" id="CHEBI:29105"/>
    </ligand>
</feature>